<gene>
    <name evidence="3" type="ORF">HWQ56_22670</name>
</gene>
<organism evidence="3 4">
    <name type="scientific">Pseudomonas eucalypticola</name>
    <dbReference type="NCBI Taxonomy" id="2599595"/>
    <lineage>
        <taxon>Bacteria</taxon>
        <taxon>Pseudomonadati</taxon>
        <taxon>Pseudomonadota</taxon>
        <taxon>Gammaproteobacteria</taxon>
        <taxon>Pseudomonadales</taxon>
        <taxon>Pseudomonadaceae</taxon>
        <taxon>Pseudomonas</taxon>
    </lineage>
</organism>
<evidence type="ECO:0000313" key="4">
    <source>
        <dbReference type="Proteomes" id="UP000509568"/>
    </source>
</evidence>
<dbReference type="PANTHER" id="PTHR36180:SF2">
    <property type="entry name" value="BRO FAMILY PROTEIN"/>
    <property type="match status" value="1"/>
</dbReference>
<dbReference type="PANTHER" id="PTHR36180">
    <property type="entry name" value="DNA-BINDING PROTEIN-RELATED-RELATED"/>
    <property type="match status" value="1"/>
</dbReference>
<evidence type="ECO:0000259" key="2">
    <source>
        <dbReference type="PROSITE" id="PS51750"/>
    </source>
</evidence>
<keyword evidence="4" id="KW-1185">Reference proteome</keyword>
<reference evidence="3 4" key="1">
    <citation type="submission" date="2020-06" db="EMBL/GenBank/DDBJ databases">
        <title>Pseudomonas eucalypticola sp. nov., an endophyte of Eucalyptus dunnii leaves with biocontrol ability of eucalyptus leaf blight.</title>
        <authorList>
            <person name="Liu Y."/>
            <person name="Song Z."/>
            <person name="Zeng H."/>
            <person name="Lu M."/>
            <person name="Wang X."/>
            <person name="Lian X."/>
            <person name="Zhang Q."/>
        </authorList>
    </citation>
    <scope>NUCLEOTIDE SEQUENCE [LARGE SCALE GENOMIC DNA]</scope>
    <source>
        <strain evidence="3 4">NP-1</strain>
    </source>
</reference>
<dbReference type="RefSeq" id="WP_176571830.1">
    <property type="nucleotide sequence ID" value="NZ_CP056030.1"/>
</dbReference>
<feature type="region of interest" description="Disordered" evidence="1">
    <location>
        <begin position="1"/>
        <end position="24"/>
    </location>
</feature>
<dbReference type="AlphaFoldDB" id="A0A7D5HQX3"/>
<sequence length="196" mass="23106">MDMPTSETVSDRRPPDQPRRQSEDTCHIPLVFTRHNRPLHTLWLESQAWFSARDLGRLIGRHLESHALRKLDPDQTRTLPLLYNGEVQQTVMINESAAYMTLVHHFIPENRSLRRWLTNEVITVIRDEHAHHNAQVPSLSLLRWAQLSLSMLHWQNEPWIRLRDVPEILTHPHLAQPGSSPTLSRWRRVLARLIHR</sequence>
<dbReference type="KEGG" id="pez:HWQ56_22670"/>
<dbReference type="SMART" id="SM01040">
    <property type="entry name" value="Bro-N"/>
    <property type="match status" value="1"/>
</dbReference>
<evidence type="ECO:0000313" key="3">
    <source>
        <dbReference type="EMBL" id="QKZ06428.1"/>
    </source>
</evidence>
<accession>A0A7D5HQX3</accession>
<dbReference type="Proteomes" id="UP000509568">
    <property type="component" value="Chromosome"/>
</dbReference>
<dbReference type="PROSITE" id="PS51750">
    <property type="entry name" value="BRO_N"/>
    <property type="match status" value="1"/>
</dbReference>
<protein>
    <submittedName>
        <fullName evidence="3">Bro-N domain-containing protein</fullName>
    </submittedName>
</protein>
<dbReference type="Pfam" id="PF02498">
    <property type="entry name" value="Bro-N"/>
    <property type="match status" value="1"/>
</dbReference>
<proteinExistence type="predicted"/>
<dbReference type="EMBL" id="CP056030">
    <property type="protein sequence ID" value="QKZ06428.1"/>
    <property type="molecule type" value="Genomic_DNA"/>
</dbReference>
<feature type="compositionally biased region" description="Basic and acidic residues" evidence="1">
    <location>
        <begin position="9"/>
        <end position="24"/>
    </location>
</feature>
<feature type="domain" description="Bro-N" evidence="2">
    <location>
        <begin position="25"/>
        <end position="129"/>
    </location>
</feature>
<dbReference type="InterPro" id="IPR003497">
    <property type="entry name" value="BRO_N_domain"/>
</dbReference>
<evidence type="ECO:0000256" key="1">
    <source>
        <dbReference type="SAM" id="MobiDB-lite"/>
    </source>
</evidence>
<name>A0A7D5HQX3_9PSED</name>